<evidence type="ECO:0000256" key="1">
    <source>
        <dbReference type="ARBA" id="ARBA00004141"/>
    </source>
</evidence>
<evidence type="ECO:0000313" key="10">
    <source>
        <dbReference type="EMBL" id="MST80965.1"/>
    </source>
</evidence>
<dbReference type="AlphaFoldDB" id="A0A7X2TMZ0"/>
<keyword evidence="4 9" id="KW-0812">Transmembrane</keyword>
<dbReference type="GO" id="GO:0033179">
    <property type="term" value="C:proton-transporting V-type ATPase, V0 domain"/>
    <property type="evidence" value="ECO:0007669"/>
    <property type="project" value="InterPro"/>
</dbReference>
<evidence type="ECO:0000256" key="7">
    <source>
        <dbReference type="ARBA" id="ARBA00023136"/>
    </source>
</evidence>
<proteinExistence type="inferred from homology"/>
<dbReference type="Gene3D" id="3.30.70.2750">
    <property type="match status" value="1"/>
</dbReference>
<dbReference type="GO" id="GO:0007035">
    <property type="term" value="P:vacuolar acidification"/>
    <property type="evidence" value="ECO:0007669"/>
    <property type="project" value="TreeGrafter"/>
</dbReference>
<dbReference type="PANTHER" id="PTHR11629">
    <property type="entry name" value="VACUOLAR PROTON ATPASES"/>
    <property type="match status" value="1"/>
</dbReference>
<keyword evidence="5 9" id="KW-1133">Transmembrane helix</keyword>
<evidence type="ECO:0000256" key="2">
    <source>
        <dbReference type="ARBA" id="ARBA00009904"/>
    </source>
</evidence>
<feature type="transmembrane region" description="Helical" evidence="9">
    <location>
        <begin position="581"/>
        <end position="601"/>
    </location>
</feature>
<gene>
    <name evidence="10" type="ORF">FYJ60_01255</name>
</gene>
<evidence type="ECO:0000256" key="4">
    <source>
        <dbReference type="ARBA" id="ARBA00022692"/>
    </source>
</evidence>
<evidence type="ECO:0000256" key="5">
    <source>
        <dbReference type="ARBA" id="ARBA00022989"/>
    </source>
</evidence>
<reference evidence="10 11" key="1">
    <citation type="submission" date="2019-08" db="EMBL/GenBank/DDBJ databases">
        <title>In-depth cultivation of the pig gut microbiome towards novel bacterial diversity and tailored functional studies.</title>
        <authorList>
            <person name="Wylensek D."/>
            <person name="Hitch T.C.A."/>
            <person name="Clavel T."/>
        </authorList>
    </citation>
    <scope>NUCLEOTIDE SEQUENCE [LARGE SCALE GENOMIC DNA]</scope>
    <source>
        <strain evidence="10 11">Oil+RF-744-WCA-WT-13</strain>
    </source>
</reference>
<feature type="transmembrane region" description="Helical" evidence="9">
    <location>
        <begin position="491"/>
        <end position="512"/>
    </location>
</feature>
<dbReference type="Proteomes" id="UP000466864">
    <property type="component" value="Unassembled WGS sequence"/>
</dbReference>
<keyword evidence="8" id="KW-0175">Coiled coil</keyword>
<accession>A0A7X2TMZ0</accession>
<comment type="similarity">
    <text evidence="2">Belongs to the V-ATPase 116 kDa subunit family.</text>
</comment>
<feature type="transmembrane region" description="Helical" evidence="9">
    <location>
        <begin position="407"/>
        <end position="425"/>
    </location>
</feature>
<evidence type="ECO:0000313" key="11">
    <source>
        <dbReference type="Proteomes" id="UP000466864"/>
    </source>
</evidence>
<evidence type="ECO:0000256" key="6">
    <source>
        <dbReference type="ARBA" id="ARBA00023065"/>
    </source>
</evidence>
<feature type="transmembrane region" description="Helical" evidence="9">
    <location>
        <begin position="557"/>
        <end position="575"/>
    </location>
</feature>
<dbReference type="RefSeq" id="WP_154456776.1">
    <property type="nucleotide sequence ID" value="NZ_VUMV01000001.1"/>
</dbReference>
<dbReference type="Pfam" id="PF01496">
    <property type="entry name" value="V_ATPase_I"/>
    <property type="match status" value="2"/>
</dbReference>
<evidence type="ECO:0000256" key="8">
    <source>
        <dbReference type="SAM" id="Coils"/>
    </source>
</evidence>
<sequence>MAIVKMQKLSICATKKHRKAILEFLQSMGAMEVHTENLNDPELKKMDTQASRSTFLKNADALEQAAGLLKAYHPEKKSGLSLFSEKKEVERKTFDTIADDQQTYVGDARAILKAEKTINECKAAVSRDRNLIDSLQPWMRLDIPMSYRGTRDTAFYVGTIEGEIPEAELLAAVTAGMQDPIPVSVDVLDTGHNVTYLSVLCHKKVQEQMEANLREAGFARPSQPVKGIPSEEAERAEKDIRAQEENIAKQKEKIIRHYDKRGRLLVLSDYYRTRAEKYRLLGTIPQSEKVFFLEGWIPDANVKEITEILTGKFHAVVETEEKEPDETEPTLLKNNHFSESVEGVLASYGLPQHGKVDPTFLMSIFYVFFFGMMLSDAAYGIIISVICGIVLKKHRHLEKGLQKTLRLFFYCGLSTAFWGFMYGSFFGDAIDVIAKTFFGYTGATPILKPLWFEPLGDPMRLLMYCMLFGLIHLFTGLGIKGWQMLRDHDIVGFVSDILAWYMFLMGLILLLLPTSLFESIAGTEFNFPSWMHGFALFLTFAGMAIILVMSGRDHKNWALRIILGAYDIYGVTSWLSDVLSYSRLLALGLATGVIASVVNMIGSMFGGGPVGAVLFILIFVFGHTMNLLINLLGAYVHSNRLEFVEFFGKFYDAGGQPFQPFTTKNKYIEIKEEKVS</sequence>
<keyword evidence="3" id="KW-0813">Transport</keyword>
<dbReference type="PANTHER" id="PTHR11629:SF63">
    <property type="entry name" value="V-TYPE PROTON ATPASE SUBUNIT A"/>
    <property type="match status" value="1"/>
</dbReference>
<feature type="transmembrane region" description="Helical" evidence="9">
    <location>
        <begin position="364"/>
        <end position="391"/>
    </location>
</feature>
<feature type="transmembrane region" description="Helical" evidence="9">
    <location>
        <begin position="461"/>
        <end position="479"/>
    </location>
</feature>
<dbReference type="GO" id="GO:0051117">
    <property type="term" value="F:ATPase binding"/>
    <property type="evidence" value="ECO:0007669"/>
    <property type="project" value="TreeGrafter"/>
</dbReference>
<evidence type="ECO:0000256" key="3">
    <source>
        <dbReference type="ARBA" id="ARBA00022448"/>
    </source>
</evidence>
<keyword evidence="11" id="KW-1185">Reference proteome</keyword>
<dbReference type="Gene3D" id="1.20.1460.20">
    <property type="match status" value="1"/>
</dbReference>
<evidence type="ECO:0000256" key="9">
    <source>
        <dbReference type="SAM" id="Phobius"/>
    </source>
</evidence>
<dbReference type="InterPro" id="IPR002490">
    <property type="entry name" value="V-ATPase_116kDa_su"/>
</dbReference>
<keyword evidence="6" id="KW-0406">Ion transport</keyword>
<feature type="transmembrane region" description="Helical" evidence="9">
    <location>
        <begin position="532"/>
        <end position="550"/>
    </location>
</feature>
<dbReference type="GO" id="GO:0046961">
    <property type="term" value="F:proton-transporting ATPase activity, rotational mechanism"/>
    <property type="evidence" value="ECO:0007669"/>
    <property type="project" value="InterPro"/>
</dbReference>
<comment type="subcellular location">
    <subcellularLocation>
        <location evidence="1">Membrane</location>
        <topology evidence="1">Multi-pass membrane protein</topology>
    </subcellularLocation>
</comment>
<dbReference type="EMBL" id="VUMV01000001">
    <property type="protein sequence ID" value="MST80965.1"/>
    <property type="molecule type" value="Genomic_DNA"/>
</dbReference>
<organism evidence="10 11">
    <name type="scientific">Bilifractor porci</name>
    <dbReference type="NCBI Taxonomy" id="2606636"/>
    <lineage>
        <taxon>Bacteria</taxon>
        <taxon>Bacillati</taxon>
        <taxon>Bacillota</taxon>
        <taxon>Clostridia</taxon>
        <taxon>Lachnospirales</taxon>
        <taxon>Lachnospiraceae</taxon>
        <taxon>Bilifractor</taxon>
    </lineage>
</organism>
<name>A0A7X2TMZ0_9FIRM</name>
<comment type="caution">
    <text evidence="10">The sequence shown here is derived from an EMBL/GenBank/DDBJ whole genome shotgun (WGS) entry which is preliminary data.</text>
</comment>
<protein>
    <submittedName>
        <fullName evidence="10">V-type ATP synthase subunit I</fullName>
    </submittedName>
</protein>
<dbReference type="GO" id="GO:0016471">
    <property type="term" value="C:vacuolar proton-transporting V-type ATPase complex"/>
    <property type="evidence" value="ECO:0007669"/>
    <property type="project" value="TreeGrafter"/>
</dbReference>
<keyword evidence="7 9" id="KW-0472">Membrane</keyword>
<feature type="transmembrane region" description="Helical" evidence="9">
    <location>
        <begin position="613"/>
        <end position="636"/>
    </location>
</feature>
<dbReference type="Gene3D" id="3.30.70.2170">
    <property type="match status" value="1"/>
</dbReference>
<feature type="coiled-coil region" evidence="8">
    <location>
        <begin position="233"/>
        <end position="260"/>
    </location>
</feature>